<dbReference type="InterPro" id="IPR004101">
    <property type="entry name" value="Mur_ligase_C"/>
</dbReference>
<dbReference type="InterPro" id="IPR051046">
    <property type="entry name" value="MurCDEF_CellWall_CoF430Synth"/>
</dbReference>
<keyword evidence="1" id="KW-0436">Ligase</keyword>
<dbReference type="EMBL" id="MHTJ01000003">
    <property type="protein sequence ID" value="OHA58670.1"/>
    <property type="molecule type" value="Genomic_DNA"/>
</dbReference>
<dbReference type="AlphaFoldDB" id="A0A1G2QDK9"/>
<dbReference type="PANTHER" id="PTHR43024:SF1">
    <property type="entry name" value="UDP-N-ACETYLMURAMOYL-TRIPEPTIDE--D-ALANYL-D-ALANINE LIGASE"/>
    <property type="match status" value="1"/>
</dbReference>
<dbReference type="PANTHER" id="PTHR43024">
    <property type="entry name" value="UDP-N-ACETYLMURAMOYL-TRIPEPTIDE--D-ALANYL-D-ALANINE LIGASE"/>
    <property type="match status" value="1"/>
</dbReference>
<organism evidence="6 7">
    <name type="scientific">Candidatus Vogelbacteria bacterium RIFOXYD1_FULL_44_32</name>
    <dbReference type="NCBI Taxonomy" id="1802438"/>
    <lineage>
        <taxon>Bacteria</taxon>
        <taxon>Candidatus Vogeliibacteriota</taxon>
    </lineage>
</organism>
<dbReference type="Proteomes" id="UP000177043">
    <property type="component" value="Unassembled WGS sequence"/>
</dbReference>
<evidence type="ECO:0000259" key="5">
    <source>
        <dbReference type="Pfam" id="PF08245"/>
    </source>
</evidence>
<evidence type="ECO:0000256" key="1">
    <source>
        <dbReference type="ARBA" id="ARBA00022598"/>
    </source>
</evidence>
<feature type="domain" description="Mur ligase C-terminal" evidence="4">
    <location>
        <begin position="279"/>
        <end position="404"/>
    </location>
</feature>
<evidence type="ECO:0000259" key="4">
    <source>
        <dbReference type="Pfam" id="PF02875"/>
    </source>
</evidence>
<dbReference type="GO" id="GO:0016881">
    <property type="term" value="F:acid-amino acid ligase activity"/>
    <property type="evidence" value="ECO:0007669"/>
    <property type="project" value="InterPro"/>
</dbReference>
<dbReference type="Pfam" id="PF08245">
    <property type="entry name" value="Mur_ligase_M"/>
    <property type="match status" value="1"/>
</dbReference>
<accession>A0A1G2QDK9</accession>
<evidence type="ECO:0008006" key="8">
    <source>
        <dbReference type="Google" id="ProtNLM"/>
    </source>
</evidence>
<feature type="domain" description="Mur ligase central" evidence="5">
    <location>
        <begin position="106"/>
        <end position="256"/>
    </location>
</feature>
<protein>
    <recommendedName>
        <fullName evidence="8">UDP-N-acetylmuramoyl-tripeptide--D-alanyl-D-alanine ligase</fullName>
    </recommendedName>
</protein>
<dbReference type="InterPro" id="IPR013221">
    <property type="entry name" value="Mur_ligase_cen"/>
</dbReference>
<gene>
    <name evidence="6" type="ORF">A2571_02785</name>
</gene>
<dbReference type="InterPro" id="IPR036565">
    <property type="entry name" value="Mur-like_cat_sf"/>
</dbReference>
<reference evidence="6 7" key="1">
    <citation type="journal article" date="2016" name="Nat. Commun.">
        <title>Thousands of microbial genomes shed light on interconnected biogeochemical processes in an aquifer system.</title>
        <authorList>
            <person name="Anantharaman K."/>
            <person name="Brown C.T."/>
            <person name="Hug L.A."/>
            <person name="Sharon I."/>
            <person name="Castelle C.J."/>
            <person name="Probst A.J."/>
            <person name="Thomas B.C."/>
            <person name="Singh A."/>
            <person name="Wilkins M.J."/>
            <person name="Karaoz U."/>
            <person name="Brodie E.L."/>
            <person name="Williams K.H."/>
            <person name="Hubbard S.S."/>
            <person name="Banfield J.F."/>
        </authorList>
    </citation>
    <scope>NUCLEOTIDE SEQUENCE [LARGE SCALE GENOMIC DNA]</scope>
</reference>
<proteinExistence type="predicted"/>
<dbReference type="Pfam" id="PF02875">
    <property type="entry name" value="Mur_ligase_C"/>
    <property type="match status" value="1"/>
</dbReference>
<sequence length="437" mass="48030">MSAVKDIFKQIISAILIKESILVLKKNRPKIIAITGSVGKTSTKDAIFTVLAGHFRTRKSQKSYNSEMGIPLTILGLKSAWLNPLGWLKIIVLGALEGLKHDLYPERLVLEVGADRPGDIRKMTKWLKPDIGVLTRLPNIPAHIEFFSDREAVVREKIALAQGVRKDGYIIYNSDDTTLHDKISILPHAKITYGFNEPADLRASNAQILYENKDGLDLPIGLSFKVDYRGQIIPIRVRGVLGKHQIYSVLGAIAVAIAEGLNIVVVAETIQNLHETPPGRLRLLAGVKNSVILDDTYNSSPAALEAALLTVGGIKSTGRKIAVLGDMLELGEHTIEAHRAAGELVAKNCDMLLTVGLRSKFIEEKAREIGLAEEAIKHFDNSSEAGEALDKIIEAGDVVLIKGSQGMRMEKAVVEIMAEPLRAEELLCRQEEEWLKR</sequence>
<dbReference type="Gene3D" id="3.90.190.20">
    <property type="entry name" value="Mur ligase, C-terminal domain"/>
    <property type="match status" value="1"/>
</dbReference>
<dbReference type="GO" id="GO:0005524">
    <property type="term" value="F:ATP binding"/>
    <property type="evidence" value="ECO:0007669"/>
    <property type="project" value="UniProtKB-KW"/>
</dbReference>
<keyword evidence="2" id="KW-0547">Nucleotide-binding</keyword>
<comment type="caution">
    <text evidence="6">The sequence shown here is derived from an EMBL/GenBank/DDBJ whole genome shotgun (WGS) entry which is preliminary data.</text>
</comment>
<dbReference type="Gene3D" id="3.40.1190.10">
    <property type="entry name" value="Mur-like, catalytic domain"/>
    <property type="match status" value="1"/>
</dbReference>
<evidence type="ECO:0000313" key="7">
    <source>
        <dbReference type="Proteomes" id="UP000177043"/>
    </source>
</evidence>
<evidence type="ECO:0000256" key="2">
    <source>
        <dbReference type="ARBA" id="ARBA00022741"/>
    </source>
</evidence>
<keyword evidence="3" id="KW-0067">ATP-binding</keyword>
<dbReference type="SUPFAM" id="SSF53244">
    <property type="entry name" value="MurD-like peptide ligases, peptide-binding domain"/>
    <property type="match status" value="1"/>
</dbReference>
<dbReference type="STRING" id="1802438.A2571_02785"/>
<evidence type="ECO:0000256" key="3">
    <source>
        <dbReference type="ARBA" id="ARBA00022840"/>
    </source>
</evidence>
<dbReference type="InterPro" id="IPR036615">
    <property type="entry name" value="Mur_ligase_C_dom_sf"/>
</dbReference>
<evidence type="ECO:0000313" key="6">
    <source>
        <dbReference type="EMBL" id="OHA58670.1"/>
    </source>
</evidence>
<name>A0A1G2QDK9_9BACT</name>
<dbReference type="SUPFAM" id="SSF53623">
    <property type="entry name" value="MurD-like peptide ligases, catalytic domain"/>
    <property type="match status" value="1"/>
</dbReference>